<gene>
    <name evidence="1" type="ORF">S01H4_20497</name>
</gene>
<organism evidence="1">
    <name type="scientific">marine sediment metagenome</name>
    <dbReference type="NCBI Taxonomy" id="412755"/>
    <lineage>
        <taxon>unclassified sequences</taxon>
        <taxon>metagenomes</taxon>
        <taxon>ecological metagenomes</taxon>
    </lineage>
</organism>
<evidence type="ECO:0000313" key="1">
    <source>
        <dbReference type="EMBL" id="GAG64897.1"/>
    </source>
</evidence>
<reference evidence="1" key="1">
    <citation type="journal article" date="2014" name="Front. Microbiol.">
        <title>High frequency of phylogenetically diverse reductive dehalogenase-homologous genes in deep subseafloor sedimentary metagenomes.</title>
        <authorList>
            <person name="Kawai M."/>
            <person name="Futagami T."/>
            <person name="Toyoda A."/>
            <person name="Takaki Y."/>
            <person name="Nishi S."/>
            <person name="Hori S."/>
            <person name="Arai W."/>
            <person name="Tsubouchi T."/>
            <person name="Morono Y."/>
            <person name="Uchiyama I."/>
            <person name="Ito T."/>
            <person name="Fujiyama A."/>
            <person name="Inagaki F."/>
            <person name="Takami H."/>
        </authorList>
    </citation>
    <scope>NUCLEOTIDE SEQUENCE</scope>
    <source>
        <strain evidence="1">Expedition CK06-06</strain>
    </source>
</reference>
<dbReference type="AlphaFoldDB" id="X1A3Z0"/>
<accession>X1A3Z0</accession>
<proteinExistence type="predicted"/>
<sequence length="54" mass="6374">MENKEDKNVRISWKTWALLQAKTTELKIKTGKNITIKGYIDNLILKDLEKKEKI</sequence>
<dbReference type="EMBL" id="BART01009222">
    <property type="protein sequence ID" value="GAG64897.1"/>
    <property type="molecule type" value="Genomic_DNA"/>
</dbReference>
<comment type="caution">
    <text evidence="1">The sequence shown here is derived from an EMBL/GenBank/DDBJ whole genome shotgun (WGS) entry which is preliminary data.</text>
</comment>
<protein>
    <submittedName>
        <fullName evidence="1">Uncharacterized protein</fullName>
    </submittedName>
</protein>
<name>X1A3Z0_9ZZZZ</name>